<dbReference type="EMBL" id="CAMPGE010021665">
    <property type="protein sequence ID" value="CAI2379800.1"/>
    <property type="molecule type" value="Genomic_DNA"/>
</dbReference>
<accession>A0AAD1XVG3</accession>
<sequence>MDGNIGEKEKQQQKELEKLDSRIYNVILKPINKRAYYKLNKILVKVNKFTKKDIILLFEKIKSIGIKNLKYFTLSQTENKYLFKLLMNNCFVKKLYKFSIYFDTTIKSNLSYQRQILNFLPKVTKTFYLENYTINKIQFRKILQVGRHLERIEFAFCHYTLSGLRLSTSLHYSIKYLSLSIKPPINLQSLSNLQSSVKSLLFAASLTNLQSTLKELDIFHPILKQSITKNALYLKFQNLLIKP</sequence>
<evidence type="ECO:0000313" key="1">
    <source>
        <dbReference type="EMBL" id="CAI2379800.1"/>
    </source>
</evidence>
<protein>
    <submittedName>
        <fullName evidence="1">Uncharacterized protein</fullName>
    </submittedName>
</protein>
<keyword evidence="2" id="KW-1185">Reference proteome</keyword>
<comment type="caution">
    <text evidence="1">The sequence shown here is derived from an EMBL/GenBank/DDBJ whole genome shotgun (WGS) entry which is preliminary data.</text>
</comment>
<dbReference type="AlphaFoldDB" id="A0AAD1XVG3"/>
<evidence type="ECO:0000313" key="2">
    <source>
        <dbReference type="Proteomes" id="UP001295684"/>
    </source>
</evidence>
<proteinExistence type="predicted"/>
<organism evidence="1 2">
    <name type="scientific">Euplotes crassus</name>
    <dbReference type="NCBI Taxonomy" id="5936"/>
    <lineage>
        <taxon>Eukaryota</taxon>
        <taxon>Sar</taxon>
        <taxon>Alveolata</taxon>
        <taxon>Ciliophora</taxon>
        <taxon>Intramacronucleata</taxon>
        <taxon>Spirotrichea</taxon>
        <taxon>Hypotrichia</taxon>
        <taxon>Euplotida</taxon>
        <taxon>Euplotidae</taxon>
        <taxon>Moneuplotes</taxon>
    </lineage>
</organism>
<reference evidence="1" key="1">
    <citation type="submission" date="2023-07" db="EMBL/GenBank/DDBJ databases">
        <authorList>
            <consortium name="AG Swart"/>
            <person name="Singh M."/>
            <person name="Singh A."/>
            <person name="Seah K."/>
            <person name="Emmerich C."/>
        </authorList>
    </citation>
    <scope>NUCLEOTIDE SEQUENCE</scope>
    <source>
        <strain evidence="1">DP1</strain>
    </source>
</reference>
<dbReference type="Proteomes" id="UP001295684">
    <property type="component" value="Unassembled WGS sequence"/>
</dbReference>
<name>A0AAD1XVG3_EUPCR</name>
<gene>
    <name evidence="1" type="ORF">ECRASSUSDP1_LOCUS21217</name>
</gene>